<accession>A0A915KY79</accession>
<protein>
    <submittedName>
        <fullName evidence="2">Uncharacterized protein</fullName>
    </submittedName>
</protein>
<keyword evidence="1" id="KW-1185">Reference proteome</keyword>
<evidence type="ECO:0000313" key="1">
    <source>
        <dbReference type="Proteomes" id="UP000887565"/>
    </source>
</evidence>
<name>A0A915KY79_ROMCU</name>
<evidence type="ECO:0000313" key="2">
    <source>
        <dbReference type="WBParaSite" id="nRc.2.0.1.t43902-RA"/>
    </source>
</evidence>
<proteinExistence type="predicted"/>
<dbReference type="AlphaFoldDB" id="A0A915KY79"/>
<sequence>MLWTELFSGHGETFQRCRISDIDIAIFTIRYIIKNDNFEHFDLLSSILESLQQSLQIFPDVNNYGQTMFLIKFVHILQEIGNSSVEKITALMKNYFRPQIRDNDKYSSRLEDYRTSLMDANFRECRKFILNLLIKPERQLHFKNKKFPHTFNEIIEDVRYTLNDVTAEVFEKIAPCELENYVNGKDVVFDNDPSILLFFEHFAPNSVLDEESLSTFLKYLSSSQISVTPPQILPHCQNNMPENCHQLHNQDIGNWNGNRSPLASIFQNSDTDKRKDSNELFLIHSSPSKSS</sequence>
<dbReference type="WBParaSite" id="nRc.2.0.1.t43902-RA">
    <property type="protein sequence ID" value="nRc.2.0.1.t43902-RA"/>
    <property type="gene ID" value="nRc.2.0.1.g43902"/>
</dbReference>
<organism evidence="1 2">
    <name type="scientific">Romanomermis culicivorax</name>
    <name type="common">Nematode worm</name>
    <dbReference type="NCBI Taxonomy" id="13658"/>
    <lineage>
        <taxon>Eukaryota</taxon>
        <taxon>Metazoa</taxon>
        <taxon>Ecdysozoa</taxon>
        <taxon>Nematoda</taxon>
        <taxon>Enoplea</taxon>
        <taxon>Dorylaimia</taxon>
        <taxon>Mermithida</taxon>
        <taxon>Mermithoidea</taxon>
        <taxon>Mermithidae</taxon>
        <taxon>Romanomermis</taxon>
    </lineage>
</organism>
<reference evidence="2" key="1">
    <citation type="submission" date="2022-11" db="UniProtKB">
        <authorList>
            <consortium name="WormBaseParasite"/>
        </authorList>
    </citation>
    <scope>IDENTIFICATION</scope>
</reference>
<dbReference type="Proteomes" id="UP000887565">
    <property type="component" value="Unplaced"/>
</dbReference>